<evidence type="ECO:0000313" key="3">
    <source>
        <dbReference type="EMBL" id="TWU20274.1"/>
    </source>
</evidence>
<name>A0A5C6CA49_9BACT</name>
<accession>A0A5C6CA49</accession>
<dbReference type="OrthoDB" id="268061at2"/>
<feature type="region of interest" description="Disordered" evidence="1">
    <location>
        <begin position="357"/>
        <end position="400"/>
    </location>
</feature>
<keyword evidence="2" id="KW-0472">Membrane</keyword>
<keyword evidence="2" id="KW-1133">Transmembrane helix</keyword>
<dbReference type="EMBL" id="SJPT01000009">
    <property type="protein sequence ID" value="TWU20274.1"/>
    <property type="molecule type" value="Genomic_DNA"/>
</dbReference>
<feature type="compositionally biased region" description="Gly residues" evidence="1">
    <location>
        <begin position="363"/>
        <end position="387"/>
    </location>
</feature>
<dbReference type="RefSeq" id="WP_146596779.1">
    <property type="nucleotide sequence ID" value="NZ_SJPT01000009.1"/>
</dbReference>
<keyword evidence="2" id="KW-0812">Transmembrane</keyword>
<proteinExistence type="predicted"/>
<gene>
    <name evidence="3" type="ORF">Pla52o_47920</name>
</gene>
<evidence type="ECO:0000313" key="4">
    <source>
        <dbReference type="Proteomes" id="UP000316304"/>
    </source>
</evidence>
<feature type="transmembrane region" description="Helical" evidence="2">
    <location>
        <begin position="102"/>
        <end position="124"/>
    </location>
</feature>
<protein>
    <submittedName>
        <fullName evidence="3">Uncharacterized protein</fullName>
    </submittedName>
</protein>
<feature type="region of interest" description="Disordered" evidence="1">
    <location>
        <begin position="470"/>
        <end position="497"/>
    </location>
</feature>
<reference evidence="3 4" key="1">
    <citation type="submission" date="2019-02" db="EMBL/GenBank/DDBJ databases">
        <title>Deep-cultivation of Planctomycetes and their phenomic and genomic characterization uncovers novel biology.</title>
        <authorList>
            <person name="Wiegand S."/>
            <person name="Jogler M."/>
            <person name="Boedeker C."/>
            <person name="Pinto D."/>
            <person name="Vollmers J."/>
            <person name="Rivas-Marin E."/>
            <person name="Kohn T."/>
            <person name="Peeters S.H."/>
            <person name="Heuer A."/>
            <person name="Rast P."/>
            <person name="Oberbeckmann S."/>
            <person name="Bunk B."/>
            <person name="Jeske O."/>
            <person name="Meyerdierks A."/>
            <person name="Storesund J.E."/>
            <person name="Kallscheuer N."/>
            <person name="Luecker S."/>
            <person name="Lage O.M."/>
            <person name="Pohl T."/>
            <person name="Merkel B.J."/>
            <person name="Hornburger P."/>
            <person name="Mueller R.-W."/>
            <person name="Bruemmer F."/>
            <person name="Labrenz M."/>
            <person name="Spormann A.M."/>
            <person name="Op Den Camp H."/>
            <person name="Overmann J."/>
            <person name="Amann R."/>
            <person name="Jetten M.S.M."/>
            <person name="Mascher T."/>
            <person name="Medema M.H."/>
            <person name="Devos D.P."/>
            <person name="Kaster A.-K."/>
            <person name="Ovreas L."/>
            <person name="Rohde M."/>
            <person name="Galperin M.Y."/>
            <person name="Jogler C."/>
        </authorList>
    </citation>
    <scope>NUCLEOTIDE SEQUENCE [LARGE SCALE GENOMIC DNA]</scope>
    <source>
        <strain evidence="3 4">Pla52o</strain>
    </source>
</reference>
<organism evidence="3 4">
    <name type="scientific">Novipirellula galeiformis</name>
    <dbReference type="NCBI Taxonomy" id="2528004"/>
    <lineage>
        <taxon>Bacteria</taxon>
        <taxon>Pseudomonadati</taxon>
        <taxon>Planctomycetota</taxon>
        <taxon>Planctomycetia</taxon>
        <taxon>Pirellulales</taxon>
        <taxon>Pirellulaceae</taxon>
        <taxon>Novipirellula</taxon>
    </lineage>
</organism>
<sequence length="497" mass="55362">MISTLLTDDAPLDPDDELLVAYVDGELESDLRSRLEDRLLAEEGLRRRLQELQQGWDLLDEFPSTTPCEKLVESTLELVVADLAIPHADTSRPRFAVTRFRWPLITLLLSGVAALVAAGSIYAVRATDYQSQLEDLAIAENIDAYYYGRDLQLMRDLALNDSWTKMITAMKEIGDLSPPKAMVATVKTSEREDAIETLSLVERAQLDSRWKRFTSLPEPDQQRIRETADAVRSQPDADAMLETMQAYSAWRETLSSDLRDKIESDQIEERREAIKQAIDQTQYAVSKRSSLNLSDDSIERIAFALHQILKQRLADGDQATTRSIARLTQFTDTKRAEMITIGAIVFGDMGRGDLRNGRFGFARGPGGRGSAGPGSAGPGSAGPGSSGRGSPPSGNAQDRPAPLTVAELSSIEIILSDTDRDLLNSIAGDPRNPMMETVTLRYWAEETVRRKAWSREEDASTLLQRYEQMDAHDRDVLDLLPPKQMLDRLTPPARRSR</sequence>
<dbReference type="Proteomes" id="UP000316304">
    <property type="component" value="Unassembled WGS sequence"/>
</dbReference>
<evidence type="ECO:0000256" key="2">
    <source>
        <dbReference type="SAM" id="Phobius"/>
    </source>
</evidence>
<evidence type="ECO:0000256" key="1">
    <source>
        <dbReference type="SAM" id="MobiDB-lite"/>
    </source>
</evidence>
<comment type="caution">
    <text evidence="3">The sequence shown here is derived from an EMBL/GenBank/DDBJ whole genome shotgun (WGS) entry which is preliminary data.</text>
</comment>
<keyword evidence="4" id="KW-1185">Reference proteome</keyword>
<dbReference type="AlphaFoldDB" id="A0A5C6CA49"/>